<dbReference type="AlphaFoldDB" id="A0A9D3XKF3"/>
<protein>
    <submittedName>
        <fullName evidence="2">Uncharacterized protein</fullName>
    </submittedName>
</protein>
<evidence type="ECO:0000313" key="3">
    <source>
        <dbReference type="Proteomes" id="UP000827986"/>
    </source>
</evidence>
<organism evidence="2 3">
    <name type="scientific">Mauremys mutica</name>
    <name type="common">yellowpond turtle</name>
    <dbReference type="NCBI Taxonomy" id="74926"/>
    <lineage>
        <taxon>Eukaryota</taxon>
        <taxon>Metazoa</taxon>
        <taxon>Chordata</taxon>
        <taxon>Craniata</taxon>
        <taxon>Vertebrata</taxon>
        <taxon>Euteleostomi</taxon>
        <taxon>Archelosauria</taxon>
        <taxon>Testudinata</taxon>
        <taxon>Testudines</taxon>
        <taxon>Cryptodira</taxon>
        <taxon>Durocryptodira</taxon>
        <taxon>Testudinoidea</taxon>
        <taxon>Geoemydidae</taxon>
        <taxon>Geoemydinae</taxon>
        <taxon>Mauremys</taxon>
    </lineage>
</organism>
<feature type="compositionally biased region" description="Polar residues" evidence="1">
    <location>
        <begin position="158"/>
        <end position="173"/>
    </location>
</feature>
<reference evidence="2" key="1">
    <citation type="submission" date="2021-09" db="EMBL/GenBank/DDBJ databases">
        <title>The genome of Mauremys mutica provides insights into the evolution of semi-aquatic lifestyle.</title>
        <authorList>
            <person name="Gong S."/>
            <person name="Gao Y."/>
        </authorList>
    </citation>
    <scope>NUCLEOTIDE SEQUENCE</scope>
    <source>
        <strain evidence="2">MM-2020</strain>
        <tissue evidence="2">Muscle</tissue>
    </source>
</reference>
<dbReference type="Gene3D" id="1.10.287.3160">
    <property type="match status" value="1"/>
</dbReference>
<gene>
    <name evidence="2" type="ORF">KIL84_004606</name>
</gene>
<dbReference type="EMBL" id="JAHDVG010000466">
    <property type="protein sequence ID" value="KAH1183114.1"/>
    <property type="molecule type" value="Genomic_DNA"/>
</dbReference>
<proteinExistence type="predicted"/>
<dbReference type="Proteomes" id="UP000827986">
    <property type="component" value="Unassembled WGS sequence"/>
</dbReference>
<evidence type="ECO:0000256" key="1">
    <source>
        <dbReference type="SAM" id="MobiDB-lite"/>
    </source>
</evidence>
<comment type="caution">
    <text evidence="2">The sequence shown here is derived from an EMBL/GenBank/DDBJ whole genome shotgun (WGS) entry which is preliminary data.</text>
</comment>
<sequence length="173" mass="19368">MSMSIFSETEILLDLSSASAVPVPFNMPSRILFFHLLIWESLCTGAEAVLKAKLSTVRHAKHKATIFRISNCHALLAKYDFNNYAKLPEFPDDLLQDKQQHFQALVEEDCQTMKLSFQAAVDAADTSSRSVAISVIMCQQSWLQFSSLPSQSSTSLSTRTMCSRQRRMSPSTP</sequence>
<keyword evidence="3" id="KW-1185">Reference proteome</keyword>
<accession>A0A9D3XKF3</accession>
<name>A0A9D3XKF3_9SAUR</name>
<evidence type="ECO:0000313" key="2">
    <source>
        <dbReference type="EMBL" id="KAH1183114.1"/>
    </source>
</evidence>
<feature type="region of interest" description="Disordered" evidence="1">
    <location>
        <begin position="149"/>
        <end position="173"/>
    </location>
</feature>